<dbReference type="EMBL" id="JAJLJH010000014">
    <property type="protein sequence ID" value="MCK9689460.1"/>
    <property type="molecule type" value="Genomic_DNA"/>
</dbReference>
<keyword evidence="2" id="KW-1185">Reference proteome</keyword>
<sequence length="168" mass="18253">MPQTAILLAAGSRISPAKKTSPTARIAPAFAEATRGSWGQPFGEIEVAYRRSGGLASDADVVSMLRQASDQPMSRLARWIVARDVVSFEYRGTIWLPLFQFEPGAPSLLPAVTAVIRELVDVFDDWELATWFALPNTWLQGRTPVDAIAAHSSAALEAARADRFIARG</sequence>
<name>A0A9X1YPM4_9BURK</name>
<protein>
    <recommendedName>
        <fullName evidence="3">Antitoxin Xre/MbcA/ParS-like toxin-binding domain-containing protein</fullName>
    </recommendedName>
</protein>
<evidence type="ECO:0000313" key="2">
    <source>
        <dbReference type="Proteomes" id="UP001139353"/>
    </source>
</evidence>
<dbReference type="Proteomes" id="UP001139353">
    <property type="component" value="Unassembled WGS sequence"/>
</dbReference>
<organism evidence="1 2">
    <name type="scientific">Scleromatobacter humisilvae</name>
    <dbReference type="NCBI Taxonomy" id="2897159"/>
    <lineage>
        <taxon>Bacteria</taxon>
        <taxon>Pseudomonadati</taxon>
        <taxon>Pseudomonadota</taxon>
        <taxon>Betaproteobacteria</taxon>
        <taxon>Burkholderiales</taxon>
        <taxon>Sphaerotilaceae</taxon>
        <taxon>Scleromatobacter</taxon>
    </lineage>
</organism>
<accession>A0A9X1YPM4</accession>
<dbReference type="RefSeq" id="WP_275685507.1">
    <property type="nucleotide sequence ID" value="NZ_JAJLJH010000014.1"/>
</dbReference>
<proteinExistence type="predicted"/>
<evidence type="ECO:0000313" key="1">
    <source>
        <dbReference type="EMBL" id="MCK9689460.1"/>
    </source>
</evidence>
<dbReference type="AlphaFoldDB" id="A0A9X1YPM4"/>
<reference evidence="1" key="1">
    <citation type="submission" date="2021-11" db="EMBL/GenBank/DDBJ databases">
        <title>BS-T2-15 a new species belonging to the Comamonadaceae family isolated from the soil of a French oak forest.</title>
        <authorList>
            <person name="Mieszkin S."/>
            <person name="Alain K."/>
        </authorList>
    </citation>
    <scope>NUCLEOTIDE SEQUENCE</scope>
    <source>
        <strain evidence="1">BS-T2-15</strain>
    </source>
</reference>
<comment type="caution">
    <text evidence="1">The sequence shown here is derived from an EMBL/GenBank/DDBJ whole genome shotgun (WGS) entry which is preliminary data.</text>
</comment>
<evidence type="ECO:0008006" key="3">
    <source>
        <dbReference type="Google" id="ProtNLM"/>
    </source>
</evidence>
<gene>
    <name evidence="1" type="ORF">LPC04_27390</name>
</gene>